<dbReference type="InterPro" id="IPR036388">
    <property type="entry name" value="WH-like_DNA-bd_sf"/>
</dbReference>
<dbReference type="Proteomes" id="UP000885826">
    <property type="component" value="Unassembled WGS sequence"/>
</dbReference>
<evidence type="ECO:0000313" key="2">
    <source>
        <dbReference type="Proteomes" id="UP000885826"/>
    </source>
</evidence>
<comment type="caution">
    <text evidence="1">The sequence shown here is derived from an EMBL/GenBank/DDBJ whole genome shotgun (WGS) entry which is preliminary data.</text>
</comment>
<name>A0A9C9EKU1_UNCW3</name>
<dbReference type="EMBL" id="DRIG01000023">
    <property type="protein sequence ID" value="HEC77879.1"/>
    <property type="molecule type" value="Genomic_DNA"/>
</dbReference>
<dbReference type="AlphaFoldDB" id="A0A9C9EKU1"/>
<sequence>MAKKRKTWREKLAGSKDLPRVEKITPKMAGRWGTKSGDTVVIPAPKEVDEIMKKVPQGKLITINQIREIVAQRHKATIGCPITCGIFARIAAGAADEEAKEGKKKITPYWRTLKAGGVINEKYPGGVTAQKKLLEKEGHKIIKKGKKYVVVDFEKHLVKL</sequence>
<dbReference type="Gene3D" id="1.10.10.10">
    <property type="entry name" value="Winged helix-like DNA-binding domain superfamily/Winged helix DNA-binding domain"/>
    <property type="match status" value="1"/>
</dbReference>
<organism evidence="1 2">
    <name type="scientific">candidate division WOR-3 bacterium</name>
    <dbReference type="NCBI Taxonomy" id="2052148"/>
    <lineage>
        <taxon>Bacteria</taxon>
        <taxon>Bacteria division WOR-3</taxon>
    </lineage>
</organism>
<reference evidence="1" key="1">
    <citation type="journal article" date="2020" name="mSystems">
        <title>Genome- and Community-Level Interaction Insights into Carbon Utilization and Element Cycling Functions of Hydrothermarchaeota in Hydrothermal Sediment.</title>
        <authorList>
            <person name="Zhou Z."/>
            <person name="Liu Y."/>
            <person name="Xu W."/>
            <person name="Pan J."/>
            <person name="Luo Z.H."/>
            <person name="Li M."/>
        </authorList>
    </citation>
    <scope>NUCLEOTIDE SEQUENCE</scope>
    <source>
        <strain evidence="1">HyVt-388</strain>
    </source>
</reference>
<evidence type="ECO:0000313" key="1">
    <source>
        <dbReference type="EMBL" id="HEC77879.1"/>
    </source>
</evidence>
<gene>
    <name evidence="1" type="ORF">ENI34_01885</name>
</gene>
<accession>A0A9C9EKU1</accession>
<protein>
    <recommendedName>
        <fullName evidence="3">Methylated-DNA-[protein]-cysteine S-methyltransferase DNA binding domain-containing protein</fullName>
    </recommendedName>
</protein>
<evidence type="ECO:0008006" key="3">
    <source>
        <dbReference type="Google" id="ProtNLM"/>
    </source>
</evidence>
<proteinExistence type="predicted"/>